<accession>A0A5M4B190</accession>
<dbReference type="Proteomes" id="UP000391834">
    <property type="component" value="Unassembled WGS sequence"/>
</dbReference>
<feature type="signal peptide" evidence="1">
    <location>
        <begin position="1"/>
        <end position="30"/>
    </location>
</feature>
<evidence type="ECO:0000256" key="1">
    <source>
        <dbReference type="SAM" id="SignalP"/>
    </source>
</evidence>
<feature type="domain" description="DUF2202" evidence="2">
    <location>
        <begin position="61"/>
        <end position="216"/>
    </location>
</feature>
<dbReference type="CDD" id="cd01048">
    <property type="entry name" value="Ferritin_like_AB2"/>
    <property type="match status" value="1"/>
</dbReference>
<evidence type="ECO:0000259" key="2">
    <source>
        <dbReference type="Pfam" id="PF09968"/>
    </source>
</evidence>
<dbReference type="Gene3D" id="1.20.1260.10">
    <property type="match status" value="1"/>
</dbReference>
<keyword evidence="4" id="KW-1185">Reference proteome</keyword>
<keyword evidence="1" id="KW-0732">Signal</keyword>
<dbReference type="EMBL" id="BLAX01000001">
    <property type="protein sequence ID" value="GET33646.1"/>
    <property type="molecule type" value="Genomic_DNA"/>
</dbReference>
<gene>
    <name evidence="3" type="ORF">PbJCM13498_25090</name>
</gene>
<dbReference type="OrthoDB" id="9801086at2"/>
<dbReference type="PROSITE" id="PS51257">
    <property type="entry name" value="PROKAR_LIPOPROTEIN"/>
    <property type="match status" value="1"/>
</dbReference>
<evidence type="ECO:0000313" key="4">
    <source>
        <dbReference type="Proteomes" id="UP000391834"/>
    </source>
</evidence>
<feature type="chain" id="PRO_5024389721" description="DUF2202 domain-containing protein" evidence="1">
    <location>
        <begin position="31"/>
        <end position="218"/>
    </location>
</feature>
<dbReference type="InterPro" id="IPR009078">
    <property type="entry name" value="Ferritin-like_SF"/>
</dbReference>
<evidence type="ECO:0000313" key="3">
    <source>
        <dbReference type="EMBL" id="GET33646.1"/>
    </source>
</evidence>
<proteinExistence type="predicted"/>
<sequence length="218" mass="23989">MKKTSFFIAFLAIAALIIVTSCSENPSVSADEVQTSEVKALSLIIDDDGNLAGDLTDEEVASLQFMIEEEKLARDVYLEMNDLYGLKVFANISNSEQRHMDAVLFLIDGYNIVNPASDERGVFVNETLAQLYANLIEDGKQSLEDALKVGAFIEESDIVDLNNWLTKVENANVELVYASLLKGSTNHLRAFVRNLASLGITYEPQVLDADAYNAIIGQ</sequence>
<comment type="caution">
    <text evidence="3">The sequence shown here is derived from an EMBL/GenBank/DDBJ whole genome shotgun (WGS) entry which is preliminary data.</text>
</comment>
<dbReference type="SUPFAM" id="SSF47240">
    <property type="entry name" value="Ferritin-like"/>
    <property type="match status" value="1"/>
</dbReference>
<dbReference type="RefSeq" id="WP_025864202.1">
    <property type="nucleotide sequence ID" value="NZ_BLAX01000001.1"/>
</dbReference>
<protein>
    <recommendedName>
        <fullName evidence="2">DUF2202 domain-containing protein</fullName>
    </recommendedName>
</protein>
<organism evidence="3 4">
    <name type="scientific">Prolixibacter bellariivorans</name>
    <dbReference type="NCBI Taxonomy" id="314319"/>
    <lineage>
        <taxon>Bacteria</taxon>
        <taxon>Pseudomonadati</taxon>
        <taxon>Bacteroidota</taxon>
        <taxon>Bacteroidia</taxon>
        <taxon>Marinilabiliales</taxon>
        <taxon>Prolixibacteraceae</taxon>
        <taxon>Prolixibacter</taxon>
    </lineage>
</organism>
<dbReference type="InterPro" id="IPR012347">
    <property type="entry name" value="Ferritin-like"/>
</dbReference>
<dbReference type="AlphaFoldDB" id="A0A5M4B190"/>
<reference evidence="3 4" key="1">
    <citation type="submission" date="2019-10" db="EMBL/GenBank/DDBJ databases">
        <title>Prolixibacter strains distinguished by the presence of nitrate reductase genes were adept at nitrate-dependent anaerobic corrosion of metallic iron and carbon steel.</title>
        <authorList>
            <person name="Iino T."/>
            <person name="Shono N."/>
            <person name="Ito K."/>
            <person name="Nakamura R."/>
            <person name="Sueoka K."/>
            <person name="Harayama S."/>
            <person name="Ohkuma M."/>
        </authorList>
    </citation>
    <scope>NUCLEOTIDE SEQUENCE [LARGE SCALE GENOMIC DNA]</scope>
    <source>
        <strain evidence="3 4">JCM 13498</strain>
    </source>
</reference>
<dbReference type="InterPro" id="IPR019243">
    <property type="entry name" value="DUF2202"/>
</dbReference>
<name>A0A5M4B190_9BACT</name>
<dbReference type="Pfam" id="PF09968">
    <property type="entry name" value="DUF2202"/>
    <property type="match status" value="1"/>
</dbReference>